<dbReference type="CDD" id="cd17296">
    <property type="entry name" value="RMtype1_S_MmaC5ORF1169P_TRD1-CR1_like"/>
    <property type="match status" value="1"/>
</dbReference>
<dbReference type="Gene3D" id="3.90.220.20">
    <property type="entry name" value="DNA methylase specificity domains"/>
    <property type="match status" value="2"/>
</dbReference>
<dbReference type="InterPro" id="IPR052021">
    <property type="entry name" value="Type-I_RS_S_subunit"/>
</dbReference>
<dbReference type="SUPFAM" id="SSF116734">
    <property type="entry name" value="DNA methylase specificity domain"/>
    <property type="match status" value="2"/>
</dbReference>
<accession>K2R5P7</accession>
<dbReference type="REBASE" id="57321">
    <property type="entry name" value="S.Mfo3637ORF3708P"/>
</dbReference>
<feature type="domain" description="Type I restriction modification DNA specificity" evidence="4">
    <location>
        <begin position="31"/>
        <end position="219"/>
    </location>
</feature>
<dbReference type="PATRIC" id="fig|1204725.3.peg.745"/>
<feature type="domain" description="Type I restriction modification DNA specificity" evidence="4">
    <location>
        <begin position="245"/>
        <end position="426"/>
    </location>
</feature>
<evidence type="ECO:0000259" key="4">
    <source>
        <dbReference type="Pfam" id="PF01420"/>
    </source>
</evidence>
<keyword evidence="3" id="KW-0238">DNA-binding</keyword>
<gene>
    <name evidence="5" type="ORF">A994_03703</name>
</gene>
<comment type="caution">
    <text evidence="5">The sequence shown here is derived from an EMBL/GenBank/DDBJ whole genome shotgun (WGS) entry which is preliminary data.</text>
</comment>
<dbReference type="InterPro" id="IPR000055">
    <property type="entry name" value="Restrct_endonuc_typeI_TRD"/>
</dbReference>
<name>K2R5P7_METFP</name>
<keyword evidence="2" id="KW-0680">Restriction system</keyword>
<protein>
    <submittedName>
        <fullName evidence="5">Type I restriction-modification system specificity subunit</fullName>
    </submittedName>
</protein>
<sequence>MSHMETKKIVENSKERVIGDYNKIKGPYTLPTDWKWVKLGDETISHINPKKTEVRDILDENIEVSFVPMENIDGITGQIIQLDLKNIADVYKGYTYFRDGDIIFAKITPCMENGKCVIVNNLKNGIGFGSTEFHVIRLKKNINKKWIWYLLRFLETRENAKKQFTGAVGHKRVPVDFLKELLVPLPYNGGIPDLKKQNKLVEKIDSIFDEISVMERLREKAVLNTDMLFETILNDFFKKYDNDPDWKFIELGNKDISKKIMSGGTPSRKISDYWNDGTINWVKISDITENQFYINETDEKITENGLNNSSAKLFDEETVLFSIFASIGKVGILKIPAATNQAIVGIKPNENINNEFLAYLLKYKARKLLNKGRGNAQSNINQSILKKFAFPIPYKDNKPDLKKQNEIVNYLNQFNKVLQKLNNLQELQLEKFIYLKENVLKNAFKGNYDDQRSRNKN</sequence>
<evidence type="ECO:0000313" key="6">
    <source>
        <dbReference type="Proteomes" id="UP000007360"/>
    </source>
</evidence>
<dbReference type="PANTHER" id="PTHR30408:SF12">
    <property type="entry name" value="TYPE I RESTRICTION ENZYME MJAVIII SPECIFICITY SUBUNIT"/>
    <property type="match status" value="1"/>
</dbReference>
<dbReference type="GO" id="GO:0009307">
    <property type="term" value="P:DNA restriction-modification system"/>
    <property type="evidence" value="ECO:0007669"/>
    <property type="project" value="UniProtKB-KW"/>
</dbReference>
<evidence type="ECO:0000256" key="1">
    <source>
        <dbReference type="ARBA" id="ARBA00010923"/>
    </source>
</evidence>
<proteinExistence type="inferred from homology"/>
<keyword evidence="6" id="KW-1185">Reference proteome</keyword>
<organism evidence="5 6">
    <name type="scientific">Methanobacterium formicicum (strain DSM 3637 / PP1)</name>
    <dbReference type="NCBI Taxonomy" id="1204725"/>
    <lineage>
        <taxon>Archaea</taxon>
        <taxon>Methanobacteriati</taxon>
        <taxon>Methanobacteriota</taxon>
        <taxon>Methanomada group</taxon>
        <taxon>Methanobacteria</taxon>
        <taxon>Methanobacteriales</taxon>
        <taxon>Methanobacteriaceae</taxon>
        <taxon>Methanobacterium</taxon>
    </lineage>
</organism>
<dbReference type="Proteomes" id="UP000007360">
    <property type="component" value="Unassembled WGS sequence"/>
</dbReference>
<comment type="similarity">
    <text evidence="1">Belongs to the type-I restriction system S methylase family.</text>
</comment>
<dbReference type="InterPro" id="IPR044946">
    <property type="entry name" value="Restrct_endonuc_typeI_TRD_sf"/>
</dbReference>
<dbReference type="PANTHER" id="PTHR30408">
    <property type="entry name" value="TYPE-1 RESTRICTION ENZYME ECOKI SPECIFICITY PROTEIN"/>
    <property type="match status" value="1"/>
</dbReference>
<evidence type="ECO:0000256" key="2">
    <source>
        <dbReference type="ARBA" id="ARBA00022747"/>
    </source>
</evidence>
<dbReference type="CDD" id="cd17260">
    <property type="entry name" value="RMtype1_S_EcoEI-TRD1-CR1_like"/>
    <property type="match status" value="1"/>
</dbReference>
<reference evidence="5 6" key="1">
    <citation type="journal article" date="2012" name="J. Bacteriol.">
        <title>Draft genome sequence of Methanobacterium formicicum DSM 3637, an archaebacterium isolated from the methane producer amoeba Pelomyxa palustris.</title>
        <authorList>
            <person name="Gutierrez G."/>
        </authorList>
    </citation>
    <scope>NUCLEOTIDE SEQUENCE [LARGE SCALE GENOMIC DNA]</scope>
    <source>
        <strain evidence="6">DSM 3637 / PP1</strain>
    </source>
</reference>
<dbReference type="Pfam" id="PF01420">
    <property type="entry name" value="Methylase_S"/>
    <property type="match status" value="2"/>
</dbReference>
<dbReference type="GO" id="GO:0003677">
    <property type="term" value="F:DNA binding"/>
    <property type="evidence" value="ECO:0007669"/>
    <property type="project" value="UniProtKB-KW"/>
</dbReference>
<evidence type="ECO:0000256" key="3">
    <source>
        <dbReference type="ARBA" id="ARBA00023125"/>
    </source>
</evidence>
<dbReference type="AlphaFoldDB" id="K2R5P7"/>
<evidence type="ECO:0000313" key="5">
    <source>
        <dbReference type="EMBL" id="EKF86557.1"/>
    </source>
</evidence>
<dbReference type="EMBL" id="AMPO01000002">
    <property type="protein sequence ID" value="EKF86557.1"/>
    <property type="molecule type" value="Genomic_DNA"/>
</dbReference>